<dbReference type="AlphaFoldDB" id="A0A840R6R4"/>
<protein>
    <recommendedName>
        <fullName evidence="3">Lipoprotein</fullName>
    </recommendedName>
</protein>
<name>A0A840R6R4_9GAMM</name>
<reference evidence="1 2" key="1">
    <citation type="submission" date="2020-08" db="EMBL/GenBank/DDBJ databases">
        <title>Genomic Encyclopedia of Type Strains, Phase IV (KMG-IV): sequencing the most valuable type-strain genomes for metagenomic binning, comparative biology and taxonomic classification.</title>
        <authorList>
            <person name="Goeker M."/>
        </authorList>
    </citation>
    <scope>NUCLEOTIDE SEQUENCE [LARGE SCALE GENOMIC DNA]</scope>
    <source>
        <strain evidence="1 2">DSM 25701</strain>
    </source>
</reference>
<evidence type="ECO:0000313" key="2">
    <source>
        <dbReference type="Proteomes" id="UP000536640"/>
    </source>
</evidence>
<accession>A0A840R6R4</accession>
<dbReference type="Proteomes" id="UP000536640">
    <property type="component" value="Unassembled WGS sequence"/>
</dbReference>
<evidence type="ECO:0000313" key="1">
    <source>
        <dbReference type="EMBL" id="MBB5188080.1"/>
    </source>
</evidence>
<comment type="caution">
    <text evidence="1">The sequence shown here is derived from an EMBL/GenBank/DDBJ whole genome shotgun (WGS) entry which is preliminary data.</text>
</comment>
<gene>
    <name evidence="1" type="ORF">HNQ57_002359</name>
</gene>
<dbReference type="PROSITE" id="PS51257">
    <property type="entry name" value="PROKAR_LIPOPROTEIN"/>
    <property type="match status" value="1"/>
</dbReference>
<dbReference type="RefSeq" id="WP_184463172.1">
    <property type="nucleotide sequence ID" value="NZ_JACHHW010000006.1"/>
</dbReference>
<keyword evidence="2" id="KW-1185">Reference proteome</keyword>
<dbReference type="EMBL" id="JACHHW010000006">
    <property type="protein sequence ID" value="MBB5188080.1"/>
    <property type="molecule type" value="Genomic_DNA"/>
</dbReference>
<proteinExistence type="predicted"/>
<sequence>MPMYKTLLIFFFTSIVACSSKPIPFTDYIISNLLRDNLMSLAEPAIFSIEEIIIIESEHSDNSGRATVDVRLKFPEDFDTVTSLHKLEPFNMAYKQYQSSFGKFAAGEQQVHHAEYQFQRRDGKWFIVGSKALSPPDIIAVTAQTSVN</sequence>
<organism evidence="1 2">
    <name type="scientific">Zhongshania antarctica</name>
    <dbReference type="NCBI Taxonomy" id="641702"/>
    <lineage>
        <taxon>Bacteria</taxon>
        <taxon>Pseudomonadati</taxon>
        <taxon>Pseudomonadota</taxon>
        <taxon>Gammaproteobacteria</taxon>
        <taxon>Cellvibrionales</taxon>
        <taxon>Spongiibacteraceae</taxon>
        <taxon>Zhongshania</taxon>
    </lineage>
</organism>
<evidence type="ECO:0008006" key="3">
    <source>
        <dbReference type="Google" id="ProtNLM"/>
    </source>
</evidence>